<evidence type="ECO:0000256" key="12">
    <source>
        <dbReference type="SAM" id="Phobius"/>
    </source>
</evidence>
<keyword evidence="8" id="KW-0496">Mitochondrion</keyword>
<keyword evidence="7 12" id="KW-1133">Transmembrane helix</keyword>
<evidence type="ECO:0000256" key="11">
    <source>
        <dbReference type="RuleBase" id="RU000488"/>
    </source>
</evidence>
<dbReference type="InterPro" id="IPR045315">
    <property type="entry name" value="Mtm1-like"/>
</dbReference>
<keyword evidence="6" id="KW-0999">Mitochondrion inner membrane</keyword>
<organism evidence="15">
    <name type="scientific">Haemonchus placei</name>
    <name type="common">Barber's pole worm</name>
    <dbReference type="NCBI Taxonomy" id="6290"/>
    <lineage>
        <taxon>Eukaryota</taxon>
        <taxon>Metazoa</taxon>
        <taxon>Ecdysozoa</taxon>
        <taxon>Nematoda</taxon>
        <taxon>Chromadorea</taxon>
        <taxon>Rhabditida</taxon>
        <taxon>Rhabditina</taxon>
        <taxon>Rhabditomorpha</taxon>
        <taxon>Strongyloidea</taxon>
        <taxon>Trichostrongylidae</taxon>
        <taxon>Haemonchus</taxon>
    </lineage>
</organism>
<evidence type="ECO:0000256" key="3">
    <source>
        <dbReference type="ARBA" id="ARBA00022448"/>
    </source>
</evidence>
<keyword evidence="5" id="KW-0677">Repeat</keyword>
<gene>
    <name evidence="13" type="ORF">HPLM_LOCUS4105</name>
</gene>
<dbReference type="Pfam" id="PF00153">
    <property type="entry name" value="Mito_carr"/>
    <property type="match status" value="2"/>
</dbReference>
<dbReference type="SUPFAM" id="SSF103506">
    <property type="entry name" value="Mitochondrial carrier"/>
    <property type="match status" value="1"/>
</dbReference>
<feature type="transmembrane region" description="Helical" evidence="12">
    <location>
        <begin position="213"/>
        <end position="240"/>
    </location>
</feature>
<evidence type="ECO:0000256" key="5">
    <source>
        <dbReference type="ARBA" id="ARBA00022737"/>
    </source>
</evidence>
<dbReference type="Gene3D" id="1.50.40.10">
    <property type="entry name" value="Mitochondrial carrier domain"/>
    <property type="match status" value="1"/>
</dbReference>
<dbReference type="Proteomes" id="UP000268014">
    <property type="component" value="Unassembled WGS sequence"/>
</dbReference>
<comment type="similarity">
    <text evidence="2 11">Belongs to the mitochondrial carrier (TC 2.A.29) family.</text>
</comment>
<evidence type="ECO:0000256" key="9">
    <source>
        <dbReference type="ARBA" id="ARBA00023136"/>
    </source>
</evidence>
<evidence type="ECO:0000256" key="4">
    <source>
        <dbReference type="ARBA" id="ARBA00022692"/>
    </source>
</evidence>
<keyword evidence="14" id="KW-1185">Reference proteome</keyword>
<evidence type="ECO:0000256" key="10">
    <source>
        <dbReference type="PROSITE-ProRule" id="PRU00282"/>
    </source>
</evidence>
<keyword evidence="4 10" id="KW-0812">Transmembrane</keyword>
<evidence type="ECO:0000313" key="13">
    <source>
        <dbReference type="EMBL" id="VDO22412.1"/>
    </source>
</evidence>
<dbReference type="InterPro" id="IPR023395">
    <property type="entry name" value="MCP_dom_sf"/>
</dbReference>
<feature type="transmembrane region" description="Helical" evidence="12">
    <location>
        <begin position="171"/>
        <end position="193"/>
    </location>
</feature>
<evidence type="ECO:0000313" key="14">
    <source>
        <dbReference type="Proteomes" id="UP000268014"/>
    </source>
</evidence>
<keyword evidence="9 10" id="KW-0472">Membrane</keyword>
<reference evidence="13 14" key="2">
    <citation type="submission" date="2018-11" db="EMBL/GenBank/DDBJ databases">
        <authorList>
            <consortium name="Pathogen Informatics"/>
        </authorList>
    </citation>
    <scope>NUCLEOTIDE SEQUENCE [LARGE SCALE GENOMIC DNA]</scope>
    <source>
        <strain evidence="13 14">MHpl1</strain>
    </source>
</reference>
<feature type="repeat" description="Solcar" evidence="10">
    <location>
        <begin position="116"/>
        <end position="200"/>
    </location>
</feature>
<keyword evidence="3 11" id="KW-0813">Transport</keyword>
<dbReference type="PANTHER" id="PTHR45760:SF2">
    <property type="entry name" value="FI19922P1-RELATED"/>
    <property type="match status" value="1"/>
</dbReference>
<protein>
    <submittedName>
        <fullName evidence="15">Solute carrier family 25 member 40</fullName>
    </submittedName>
</protein>
<dbReference type="PROSITE" id="PS50920">
    <property type="entry name" value="SOLCAR"/>
    <property type="match status" value="2"/>
</dbReference>
<dbReference type="GO" id="GO:1990542">
    <property type="term" value="P:mitochondrial transmembrane transport"/>
    <property type="evidence" value="ECO:0007669"/>
    <property type="project" value="InterPro"/>
</dbReference>
<dbReference type="InterPro" id="IPR018108">
    <property type="entry name" value="MCP_transmembrane"/>
</dbReference>
<dbReference type="OrthoDB" id="1747031at2759"/>
<dbReference type="AlphaFoldDB" id="A0A0N4W2X4"/>
<feature type="transmembrane region" description="Helical" evidence="12">
    <location>
        <begin position="69"/>
        <end position="90"/>
    </location>
</feature>
<comment type="subcellular location">
    <subcellularLocation>
        <location evidence="1">Mitochondrion inner membrane</location>
        <topology evidence="1">Multi-pass membrane protein</topology>
    </subcellularLocation>
</comment>
<proteinExistence type="inferred from homology"/>
<reference evidence="15" key="1">
    <citation type="submission" date="2017-02" db="UniProtKB">
        <authorList>
            <consortium name="WormBaseParasite"/>
        </authorList>
    </citation>
    <scope>IDENTIFICATION</scope>
</reference>
<evidence type="ECO:0000256" key="7">
    <source>
        <dbReference type="ARBA" id="ARBA00022989"/>
    </source>
</evidence>
<dbReference type="OMA" id="YWWGYES"/>
<sequence length="362" mass="40728">MDVVKIRLQQQRHPFPKGHCFYYYNGLMDHLCTSCEQRLPCAWYQRPGNFSGTIDAFVKITRNEGIRSLWSGLSPTLVMAVPATVFYYSLYDRLVTHFQYKLRCRRTLSPEKICPPDWMAAMFAGAMARTAAGTIVSPLEMIRTKMQSEQLNYRDIGQALRVTISTRGISGFYLGLLPTLLRDIPFSAIYWAAYDTLKRRLLAWKNMLEPTFMTSFVCGAVAGSFAAVLTTPFDVVSLFFPFQIGNSASMKTHLQIKLGDENVVRRISLSAIVREIMHKGGGAAALFAVTYISHTTGAKILIVKTSISFHMISRSANIHESLGTVPRVAKIAPACAVMIGSYEYFKVYFERTNRRRTSSTSK</sequence>
<dbReference type="STRING" id="6290.A0A0N4W2X4"/>
<accession>A0A0N4W2X4</accession>
<evidence type="ECO:0000256" key="2">
    <source>
        <dbReference type="ARBA" id="ARBA00006375"/>
    </source>
</evidence>
<evidence type="ECO:0000313" key="15">
    <source>
        <dbReference type="WBParaSite" id="HPLM_0000411301-mRNA-1"/>
    </source>
</evidence>
<feature type="repeat" description="Solcar" evidence="10">
    <location>
        <begin position="1"/>
        <end position="97"/>
    </location>
</feature>
<dbReference type="PANTHER" id="PTHR45760">
    <property type="entry name" value="FI19922P1-RELATED"/>
    <property type="match status" value="1"/>
</dbReference>
<dbReference type="EMBL" id="UZAF01016174">
    <property type="protein sequence ID" value="VDO22412.1"/>
    <property type="molecule type" value="Genomic_DNA"/>
</dbReference>
<dbReference type="GO" id="GO:0005743">
    <property type="term" value="C:mitochondrial inner membrane"/>
    <property type="evidence" value="ECO:0007669"/>
    <property type="project" value="UniProtKB-SubCell"/>
</dbReference>
<name>A0A0N4W2X4_HAEPC</name>
<evidence type="ECO:0000256" key="6">
    <source>
        <dbReference type="ARBA" id="ARBA00022792"/>
    </source>
</evidence>
<evidence type="ECO:0000256" key="8">
    <source>
        <dbReference type="ARBA" id="ARBA00023128"/>
    </source>
</evidence>
<dbReference type="WBParaSite" id="HPLM_0000411301-mRNA-1">
    <property type="protein sequence ID" value="HPLM_0000411301-mRNA-1"/>
    <property type="gene ID" value="HPLM_0000411301"/>
</dbReference>
<evidence type="ECO:0000256" key="1">
    <source>
        <dbReference type="ARBA" id="ARBA00004448"/>
    </source>
</evidence>